<organism evidence="1 2">
    <name type="scientific">Cribrihabitans marinus</name>
    <dbReference type="NCBI Taxonomy" id="1227549"/>
    <lineage>
        <taxon>Bacteria</taxon>
        <taxon>Pseudomonadati</taxon>
        <taxon>Pseudomonadota</taxon>
        <taxon>Alphaproteobacteria</taxon>
        <taxon>Rhodobacterales</taxon>
        <taxon>Paracoccaceae</taxon>
        <taxon>Cribrihabitans</taxon>
    </lineage>
</organism>
<evidence type="ECO:0008006" key="3">
    <source>
        <dbReference type="Google" id="ProtNLM"/>
    </source>
</evidence>
<dbReference type="EMBL" id="FNYD01000007">
    <property type="protein sequence ID" value="SEJ82865.1"/>
    <property type="molecule type" value="Genomic_DNA"/>
</dbReference>
<protein>
    <recommendedName>
        <fullName evidence="3">HEAT repeat-containing protein</fullName>
    </recommendedName>
</protein>
<reference evidence="1 2" key="1">
    <citation type="submission" date="2016-10" db="EMBL/GenBank/DDBJ databases">
        <authorList>
            <person name="de Groot N.N."/>
        </authorList>
    </citation>
    <scope>NUCLEOTIDE SEQUENCE [LARGE SCALE GENOMIC DNA]</scope>
    <source>
        <strain evidence="1 2">DSM 29340</strain>
    </source>
</reference>
<evidence type="ECO:0000313" key="1">
    <source>
        <dbReference type="EMBL" id="SEJ82865.1"/>
    </source>
</evidence>
<dbReference type="Proteomes" id="UP000199379">
    <property type="component" value="Unassembled WGS sequence"/>
</dbReference>
<dbReference type="STRING" id="1227549.SAMN05444007_107260"/>
<dbReference type="AlphaFoldDB" id="A0A1H7CB33"/>
<sequence length="167" mass="18108">MPSGLDRHIQEFDGQNITVLAEARVACGSAPGYLEELVALCADPRASVADGATWILKAELEDGLALPQEMTARLVASLGDLPSWQARLHLCQSVEALDLSADQAETVIRWAQALSNHDRPFLRAWSLHVIVTLARRFDSHRAEAEAALAAAEADPAASVRARARRLH</sequence>
<evidence type="ECO:0000313" key="2">
    <source>
        <dbReference type="Proteomes" id="UP000199379"/>
    </source>
</evidence>
<proteinExistence type="predicted"/>
<dbReference type="RefSeq" id="WP_092367957.1">
    <property type="nucleotide sequence ID" value="NZ_BMGV01000007.1"/>
</dbReference>
<dbReference type="OrthoDB" id="7860049at2"/>
<keyword evidence="2" id="KW-1185">Reference proteome</keyword>
<accession>A0A1H7CB33</accession>
<name>A0A1H7CB33_9RHOB</name>
<gene>
    <name evidence="1" type="ORF">SAMN05444007_107260</name>
</gene>